<dbReference type="AlphaFoldDB" id="A0AAP0IZ83"/>
<evidence type="ECO:0000313" key="1">
    <source>
        <dbReference type="EMBL" id="KAK9124521.1"/>
    </source>
</evidence>
<keyword evidence="2" id="KW-1185">Reference proteome</keyword>
<dbReference type="Proteomes" id="UP001417504">
    <property type="component" value="Unassembled WGS sequence"/>
</dbReference>
<reference evidence="1 2" key="1">
    <citation type="submission" date="2024-01" db="EMBL/GenBank/DDBJ databases">
        <title>Genome assemblies of Stephania.</title>
        <authorList>
            <person name="Yang L."/>
        </authorList>
    </citation>
    <scope>NUCLEOTIDE SEQUENCE [LARGE SCALE GENOMIC DNA]</scope>
    <source>
        <strain evidence="1">QJT</strain>
        <tissue evidence="1">Leaf</tissue>
    </source>
</reference>
<protein>
    <submittedName>
        <fullName evidence="1">Uncharacterized protein</fullName>
    </submittedName>
</protein>
<organism evidence="1 2">
    <name type="scientific">Stephania japonica</name>
    <dbReference type="NCBI Taxonomy" id="461633"/>
    <lineage>
        <taxon>Eukaryota</taxon>
        <taxon>Viridiplantae</taxon>
        <taxon>Streptophyta</taxon>
        <taxon>Embryophyta</taxon>
        <taxon>Tracheophyta</taxon>
        <taxon>Spermatophyta</taxon>
        <taxon>Magnoliopsida</taxon>
        <taxon>Ranunculales</taxon>
        <taxon>Menispermaceae</taxon>
        <taxon>Menispermoideae</taxon>
        <taxon>Cissampelideae</taxon>
        <taxon>Stephania</taxon>
    </lineage>
</organism>
<evidence type="ECO:0000313" key="2">
    <source>
        <dbReference type="Proteomes" id="UP001417504"/>
    </source>
</evidence>
<comment type="caution">
    <text evidence="1">The sequence shown here is derived from an EMBL/GenBank/DDBJ whole genome shotgun (WGS) entry which is preliminary data.</text>
</comment>
<name>A0AAP0IZ83_9MAGN</name>
<sequence>MRLSRLKRMETLYIKECSLSKYKVEHIALLRLKNGPHFHAKDEWNSNIN</sequence>
<dbReference type="EMBL" id="JBBNAE010000005">
    <property type="protein sequence ID" value="KAK9124521.1"/>
    <property type="molecule type" value="Genomic_DNA"/>
</dbReference>
<gene>
    <name evidence="1" type="ORF">Sjap_014123</name>
</gene>
<proteinExistence type="predicted"/>
<accession>A0AAP0IZ83</accession>